<dbReference type="AlphaFoldDB" id="C9RRP8"/>
<dbReference type="KEGG" id="fsc:FSU_2128"/>
<evidence type="ECO:0000256" key="1">
    <source>
        <dbReference type="SAM" id="MobiDB-lite"/>
    </source>
</evidence>
<dbReference type="RefSeq" id="WP_014546314.1">
    <property type="nucleotide sequence ID" value="NC_013410.1"/>
</dbReference>
<evidence type="ECO:0000313" key="3">
    <source>
        <dbReference type="EMBL" id="ADL25158.1"/>
    </source>
</evidence>
<accession>C9RRP8</accession>
<evidence type="ECO:0000313" key="4">
    <source>
        <dbReference type="Proteomes" id="UP000000517"/>
    </source>
</evidence>
<dbReference type="EMBL" id="CP001792">
    <property type="protein sequence ID" value="ACX75234.1"/>
    <property type="molecule type" value="Genomic_DNA"/>
</dbReference>
<dbReference type="EMBL" id="CP002158">
    <property type="protein sequence ID" value="ADL25158.1"/>
    <property type="molecule type" value="Genomic_DNA"/>
</dbReference>
<dbReference type="STRING" id="59374.FSU_2128"/>
<evidence type="ECO:0000313" key="2">
    <source>
        <dbReference type="EMBL" id="ACX75234.1"/>
    </source>
</evidence>
<gene>
    <name evidence="2" type="ordered locus">Fisuc_1639</name>
    <name evidence="3" type="ordered locus">FSU_2128</name>
</gene>
<organism evidence="3 4">
    <name type="scientific">Fibrobacter succinogenes (strain ATCC 19169 / S85)</name>
    <dbReference type="NCBI Taxonomy" id="59374"/>
    <lineage>
        <taxon>Bacteria</taxon>
        <taxon>Pseudomonadati</taxon>
        <taxon>Fibrobacterota</taxon>
        <taxon>Fibrobacteria</taxon>
        <taxon>Fibrobacterales</taxon>
        <taxon>Fibrobacteraceae</taxon>
        <taxon>Fibrobacter</taxon>
    </lineage>
</organism>
<dbReference type="Proteomes" id="UP000000517">
    <property type="component" value="Chromosome"/>
</dbReference>
<proteinExistence type="predicted"/>
<dbReference type="Proteomes" id="UP000001497">
    <property type="component" value="Chromosome"/>
</dbReference>
<feature type="region of interest" description="Disordered" evidence="1">
    <location>
        <begin position="172"/>
        <end position="206"/>
    </location>
</feature>
<reference evidence="4" key="2">
    <citation type="submission" date="2010-08" db="EMBL/GenBank/DDBJ databases">
        <title>Complete sequence of Fibrobacter succinogenes subsp. succinogenes S85.</title>
        <authorList>
            <person name="Durkin A.S."/>
            <person name="Nelson K.E."/>
            <person name="Morrison M."/>
            <person name="Forsberg C.W."/>
            <person name="Wilson D.B."/>
            <person name="Russell J.B."/>
            <person name="Cann I.K.O."/>
            <person name="Mackie R.I."/>
            <person name="White B.A."/>
        </authorList>
    </citation>
    <scope>NUCLEOTIDE SEQUENCE [LARGE SCALE GENOMIC DNA]</scope>
    <source>
        <strain evidence="4">ATCC 19169 / S85</strain>
    </source>
</reference>
<name>C9RRP8_FIBSS</name>
<protein>
    <submittedName>
        <fullName evidence="3">Uncharacterized protein</fullName>
    </submittedName>
</protein>
<sequence>MNRLLKFIAILILCLVAETMAYEFQFKPFFLQIKDSNGQTMAEALSRVYYGKIRVDAKKGRCYFFQPEYRANDVEYEIDHCMLNYTQINIYSQADRLNGIELKGLAWIEGNSYRTRPIGGEWSRWRDSQMFSSSVWNPRTGLSFRKENGKFIFELGDNLKRIHDKPNQNSIFVPKAQSEPQKPPVKGYIDIRASGSGESSYYEERR</sequence>
<keyword evidence="5" id="KW-1185">Reference proteome</keyword>
<reference evidence="3" key="3">
    <citation type="submission" date="2010-08" db="EMBL/GenBank/DDBJ databases">
        <authorList>
            <person name="Durkin A.S."/>
            <person name="Nelson K.E."/>
            <person name="Morrison M."/>
            <person name="Forsberg C.W."/>
            <person name="Wilson D.B."/>
            <person name="Russell J.B."/>
            <person name="Cann I.K.O."/>
            <person name="Mackie R.I."/>
            <person name="White B.A."/>
        </authorList>
    </citation>
    <scope>NUCLEOTIDE SEQUENCE</scope>
    <source>
        <strain evidence="3">S85</strain>
    </source>
</reference>
<evidence type="ECO:0000313" key="5">
    <source>
        <dbReference type="Proteomes" id="UP000001497"/>
    </source>
</evidence>
<reference evidence="2 5" key="1">
    <citation type="submission" date="2009-10" db="EMBL/GenBank/DDBJ databases">
        <title>Complete sequence of Fibrobacter succinogenes subsp. succinogenes S85.</title>
        <authorList>
            <consortium name="US DOE Joint Genome Institute"/>
            <person name="Lucas S."/>
            <person name="Copeland A."/>
            <person name="Lapidus A."/>
            <person name="Glavina del Rio T."/>
            <person name="Tice H."/>
            <person name="Bruce D."/>
            <person name="Goodwin L."/>
            <person name="Pitluck S."/>
            <person name="Chertkov O."/>
            <person name="Detter J.C."/>
            <person name="Han C."/>
            <person name="Tapia R."/>
            <person name="Larimer F."/>
            <person name="Land M."/>
            <person name="Hauser L."/>
            <person name="Kyrpides N."/>
            <person name="Mikhailova N."/>
            <person name="Weimer P.J."/>
            <person name="Stevenson D.M."/>
            <person name="Boyum J."/>
            <person name="Brumm P.I."/>
            <person name="Mead D."/>
        </authorList>
    </citation>
    <scope>NUCLEOTIDE SEQUENCE [LARGE SCALE GENOMIC DNA]</scope>
    <source>
        <strain evidence="5">ATCC 19169 / S85</strain>
        <strain evidence="2">S85</strain>
    </source>
</reference>
<dbReference type="OrthoDB" id="9862568at2"/>
<dbReference type="HOGENOM" id="CLU_1330291_0_0_0"/>
<dbReference type="KEGG" id="fsu:Fisuc_1639"/>